<proteinExistence type="predicted"/>
<protein>
    <submittedName>
        <fullName evidence="1">Uncharacterized protein</fullName>
    </submittedName>
</protein>
<gene>
    <name evidence="1" type="ORF">UFOVP249_66</name>
</gene>
<dbReference type="EMBL" id="LR796268">
    <property type="protein sequence ID" value="CAB4132956.1"/>
    <property type="molecule type" value="Genomic_DNA"/>
</dbReference>
<reference evidence="1" key="1">
    <citation type="submission" date="2020-04" db="EMBL/GenBank/DDBJ databases">
        <authorList>
            <person name="Chiriac C."/>
            <person name="Salcher M."/>
            <person name="Ghai R."/>
            <person name="Kavagutti S V."/>
        </authorList>
    </citation>
    <scope>NUCLEOTIDE SEQUENCE</scope>
</reference>
<evidence type="ECO:0000313" key="1">
    <source>
        <dbReference type="EMBL" id="CAB4132956.1"/>
    </source>
</evidence>
<organism evidence="1">
    <name type="scientific">uncultured Caudovirales phage</name>
    <dbReference type="NCBI Taxonomy" id="2100421"/>
    <lineage>
        <taxon>Viruses</taxon>
        <taxon>Duplodnaviria</taxon>
        <taxon>Heunggongvirae</taxon>
        <taxon>Uroviricota</taxon>
        <taxon>Caudoviricetes</taxon>
        <taxon>Peduoviridae</taxon>
        <taxon>Maltschvirus</taxon>
        <taxon>Maltschvirus maltsch</taxon>
    </lineage>
</organism>
<name>A0A6J5LIK8_9CAUD</name>
<sequence length="70" mass="7920">MKLPKHRANVYLVERRILNNATISYTVVGVFPTPEGADHFAGACSQEFRERGFSDDDFVFSVVLSTYYDA</sequence>
<accession>A0A6J5LIK8</accession>